<protein>
    <recommendedName>
        <fullName evidence="3">N-acetyltransferase domain-containing protein</fullName>
    </recommendedName>
</protein>
<proteinExistence type="predicted"/>
<keyword evidence="2" id="KW-1185">Reference proteome</keyword>
<dbReference type="Gene3D" id="3.40.630.30">
    <property type="match status" value="1"/>
</dbReference>
<gene>
    <name evidence="1" type="ORF">Van01_63280</name>
</gene>
<accession>A0ABQ4I5C2</accession>
<evidence type="ECO:0000313" key="2">
    <source>
        <dbReference type="Proteomes" id="UP000647017"/>
    </source>
</evidence>
<evidence type="ECO:0000313" key="1">
    <source>
        <dbReference type="EMBL" id="GIJ13114.1"/>
    </source>
</evidence>
<reference evidence="1 2" key="1">
    <citation type="submission" date="2021-01" db="EMBL/GenBank/DDBJ databases">
        <title>Whole genome shotgun sequence of Verrucosispora andamanensis NBRC 109075.</title>
        <authorList>
            <person name="Komaki H."/>
            <person name="Tamura T."/>
        </authorList>
    </citation>
    <scope>NUCLEOTIDE SEQUENCE [LARGE SCALE GENOMIC DNA]</scope>
    <source>
        <strain evidence="1 2">NBRC 109075</strain>
    </source>
</reference>
<dbReference type="InterPro" id="IPR016181">
    <property type="entry name" value="Acyl_CoA_acyltransferase"/>
</dbReference>
<evidence type="ECO:0008006" key="3">
    <source>
        <dbReference type="Google" id="ProtNLM"/>
    </source>
</evidence>
<organism evidence="1 2">
    <name type="scientific">Micromonospora andamanensis</name>
    <dbReference type="NCBI Taxonomy" id="1287068"/>
    <lineage>
        <taxon>Bacteria</taxon>
        <taxon>Bacillati</taxon>
        <taxon>Actinomycetota</taxon>
        <taxon>Actinomycetes</taxon>
        <taxon>Micromonosporales</taxon>
        <taxon>Micromonosporaceae</taxon>
        <taxon>Micromonospora</taxon>
    </lineage>
</organism>
<dbReference type="SUPFAM" id="SSF55729">
    <property type="entry name" value="Acyl-CoA N-acyltransferases (Nat)"/>
    <property type="match status" value="1"/>
</dbReference>
<sequence length="105" mass="11411">MVASSAYQLLVARGTGSIRATLTMAVYQTPRGVKARIDDVVAEQTEDGQAAAVAMLQRAVRHAEMIGASVIQLVSKPALTVANSTYERLGFRSERHGIYYRTVQN</sequence>
<dbReference type="Proteomes" id="UP000647017">
    <property type="component" value="Unassembled WGS sequence"/>
</dbReference>
<comment type="caution">
    <text evidence="1">The sequence shown here is derived from an EMBL/GenBank/DDBJ whole genome shotgun (WGS) entry which is preliminary data.</text>
</comment>
<dbReference type="EMBL" id="BOOZ01000080">
    <property type="protein sequence ID" value="GIJ13114.1"/>
    <property type="molecule type" value="Genomic_DNA"/>
</dbReference>
<name>A0ABQ4I5C2_9ACTN</name>